<sequence length="344" mass="38014">MRYIITIALFFGMRVVIAQDGQFSQFFSTSIHLNPAFASFESAPTLKVNHKSAQETKDGSVKQLSLASFIHPLQKTTSRVQQNGGIGLTVVQEKAGFKGVYQSTAALATASYVIPFDVKGLMKLSFGLQGGIVMNKLNTDGLQFGSQYNPYIGYDNTQQGEKLNENGNTYAIFNSGFIFSFTDHENPLLQQNAFLIGISADYLNKPKTRLIANGVGRKASVIKTIATAKIRISRNLFIHPSSLILRKRGQFQFNNGMYFSTYVDPKATTIVQIGGWYRVNDSFILLGGIRYKNMQVGGSIDFNSSSINSNEVIVSDQGNSTFEISFSYSFNKLNSIIKVNNPLF</sequence>
<dbReference type="RefSeq" id="WP_179213383.1">
    <property type="nucleotide sequence ID" value="NZ_FZPD01000003.1"/>
</dbReference>
<name>A0A239JPJ6_EKHLU</name>
<dbReference type="EMBL" id="FZPD01000003">
    <property type="protein sequence ID" value="SNT07472.1"/>
    <property type="molecule type" value="Genomic_DNA"/>
</dbReference>
<accession>A0A239JPJ6</accession>
<dbReference type="AlphaFoldDB" id="A0A239JPJ6"/>
<dbReference type="InterPro" id="IPR019861">
    <property type="entry name" value="PorP/SprF_Bacteroidetes"/>
</dbReference>
<reference evidence="1 2" key="1">
    <citation type="submission" date="2017-06" db="EMBL/GenBank/DDBJ databases">
        <authorList>
            <person name="Kim H.J."/>
            <person name="Triplett B.A."/>
        </authorList>
    </citation>
    <scope>NUCLEOTIDE SEQUENCE [LARGE SCALE GENOMIC DNA]</scope>
    <source>
        <strain evidence="1 2">DSM 19307</strain>
    </source>
</reference>
<dbReference type="Proteomes" id="UP000198393">
    <property type="component" value="Unassembled WGS sequence"/>
</dbReference>
<proteinExistence type="predicted"/>
<dbReference type="Pfam" id="PF11751">
    <property type="entry name" value="PorP_SprF"/>
    <property type="match status" value="1"/>
</dbReference>
<gene>
    <name evidence="1" type="ORF">SAMN05421640_2272</name>
</gene>
<organism evidence="1 2">
    <name type="scientific">Ekhidna lutea</name>
    <dbReference type="NCBI Taxonomy" id="447679"/>
    <lineage>
        <taxon>Bacteria</taxon>
        <taxon>Pseudomonadati</taxon>
        <taxon>Bacteroidota</taxon>
        <taxon>Cytophagia</taxon>
        <taxon>Cytophagales</taxon>
        <taxon>Reichenbachiellaceae</taxon>
        <taxon>Ekhidna</taxon>
    </lineage>
</organism>
<dbReference type="NCBIfam" id="TIGR03519">
    <property type="entry name" value="T9SS_PorP_fam"/>
    <property type="match status" value="1"/>
</dbReference>
<evidence type="ECO:0000313" key="1">
    <source>
        <dbReference type="EMBL" id="SNT07472.1"/>
    </source>
</evidence>
<evidence type="ECO:0000313" key="2">
    <source>
        <dbReference type="Proteomes" id="UP000198393"/>
    </source>
</evidence>
<protein>
    <submittedName>
        <fullName evidence="1">Type IX secretion system membrane protein, PorP/SprF family</fullName>
    </submittedName>
</protein>
<keyword evidence="2" id="KW-1185">Reference proteome</keyword>